<dbReference type="Pfam" id="PF14955">
    <property type="entry name" value="MRP-S24"/>
    <property type="match status" value="1"/>
</dbReference>
<evidence type="ECO:0000256" key="1">
    <source>
        <dbReference type="ARBA" id="ARBA00004173"/>
    </source>
</evidence>
<name>B6RB79_HALDI</name>
<dbReference type="AlphaFoldDB" id="B6RB79"/>
<evidence type="ECO:0000256" key="6">
    <source>
        <dbReference type="ARBA" id="ARBA00023274"/>
    </source>
</evidence>
<evidence type="ECO:0000256" key="5">
    <source>
        <dbReference type="ARBA" id="ARBA00023128"/>
    </source>
</evidence>
<dbReference type="GO" id="GO:1990904">
    <property type="term" value="C:ribonucleoprotein complex"/>
    <property type="evidence" value="ECO:0007669"/>
    <property type="project" value="UniProtKB-KW"/>
</dbReference>
<dbReference type="PANTHER" id="PTHR21244">
    <property type="entry name" value="MITOCHONDRIAL 28S RIBOSOMAL PROTEIN S24"/>
    <property type="match status" value="1"/>
</dbReference>
<proteinExistence type="evidence at transcript level"/>
<keyword evidence="4 7" id="KW-0689">Ribosomal protein</keyword>
<evidence type="ECO:0000256" key="3">
    <source>
        <dbReference type="ARBA" id="ARBA00022946"/>
    </source>
</evidence>
<dbReference type="PANTHER" id="PTHR21244:SF1">
    <property type="entry name" value="SMALL RIBOSOMAL SUBUNIT PROTEIN US3M"/>
    <property type="match status" value="1"/>
</dbReference>
<reference evidence="7" key="1">
    <citation type="submission" date="2006-10" db="EMBL/GenBank/DDBJ databases">
        <title>Novel gene discovery from Haliotis discus discus by normalized cDNA library analysis.</title>
        <authorList>
            <person name="Kang H.-S."/>
            <person name="De Zoysa M."/>
            <person name="Lee J."/>
        </authorList>
    </citation>
    <scope>NUCLEOTIDE SEQUENCE</scope>
</reference>
<evidence type="ECO:0000313" key="7">
    <source>
        <dbReference type="EMBL" id="ABO26683.1"/>
    </source>
</evidence>
<protein>
    <submittedName>
        <fullName evidence="7">Mitochondrial ribosomal protein S24</fullName>
    </submittedName>
</protein>
<keyword evidence="3" id="KW-0809">Transit peptide</keyword>
<evidence type="ECO:0000256" key="4">
    <source>
        <dbReference type="ARBA" id="ARBA00022980"/>
    </source>
</evidence>
<keyword evidence="5" id="KW-0496">Mitochondrion</keyword>
<evidence type="ECO:0000256" key="2">
    <source>
        <dbReference type="ARBA" id="ARBA00010761"/>
    </source>
</evidence>
<sequence>MASVLCQVRNRVPCLIKLAELQLRGVTTTACVCKTIRSGVPKISVKGDKALTYEEANPPRMIGVRKSWNTWNTSNLKGEGRKAETTVDDIFIRRFIKGTFPTLVASEVIIKRRHNIITITTMMYQSINAQKMYFLWGYTEEILSYFLKCPVKLEIQTITNKSDMIYKHI</sequence>
<dbReference type="GO" id="GO:0005739">
    <property type="term" value="C:mitochondrion"/>
    <property type="evidence" value="ECO:0007669"/>
    <property type="project" value="UniProtKB-SubCell"/>
</dbReference>
<keyword evidence="6" id="KW-0687">Ribonucleoprotein</keyword>
<comment type="subcellular location">
    <subcellularLocation>
        <location evidence="1">Mitochondrion</location>
    </subcellularLocation>
</comment>
<dbReference type="InterPro" id="IPR026146">
    <property type="entry name" value="Ribosomal_uS3m"/>
</dbReference>
<dbReference type="EMBL" id="EF103425">
    <property type="protein sequence ID" value="ABO26683.1"/>
    <property type="molecule type" value="mRNA"/>
</dbReference>
<organism evidence="7">
    <name type="scientific">Haliotis discus discus</name>
    <name type="common">disc abalone</name>
    <dbReference type="NCBI Taxonomy" id="91233"/>
    <lineage>
        <taxon>Eukaryota</taxon>
        <taxon>Metazoa</taxon>
        <taxon>Spiralia</taxon>
        <taxon>Lophotrochozoa</taxon>
        <taxon>Mollusca</taxon>
        <taxon>Gastropoda</taxon>
        <taxon>Vetigastropoda</taxon>
        <taxon>Lepetellida</taxon>
        <taxon>Haliotoidea</taxon>
        <taxon>Haliotidae</taxon>
        <taxon>Haliotis</taxon>
    </lineage>
</organism>
<comment type="similarity">
    <text evidence="2">Belongs to the universal ribosomal protein uS3 family.</text>
</comment>
<accession>B6RB79</accession>
<dbReference type="GO" id="GO:0006412">
    <property type="term" value="P:translation"/>
    <property type="evidence" value="ECO:0007669"/>
    <property type="project" value="TreeGrafter"/>
</dbReference>
<dbReference type="GO" id="GO:0005840">
    <property type="term" value="C:ribosome"/>
    <property type="evidence" value="ECO:0007669"/>
    <property type="project" value="UniProtKB-KW"/>
</dbReference>